<dbReference type="HOGENOM" id="CLU_027562_9_6_3"/>
<feature type="domain" description="Tyr recombinase" evidence="5">
    <location>
        <begin position="131"/>
        <end position="337"/>
    </location>
</feature>
<dbReference type="GO" id="GO:0006310">
    <property type="term" value="P:DNA recombination"/>
    <property type="evidence" value="ECO:0007669"/>
    <property type="project" value="UniProtKB-KW"/>
</dbReference>
<name>K9URP8_CHAP6</name>
<dbReference type="InterPro" id="IPR010998">
    <property type="entry name" value="Integrase_recombinase_N"/>
</dbReference>
<geneLocation type="plasmid" evidence="7 8">
    <name>pCHA6605.01</name>
</geneLocation>
<dbReference type="PANTHER" id="PTHR30349:SF64">
    <property type="entry name" value="PROPHAGE INTEGRASE INTD-RELATED"/>
    <property type="match status" value="1"/>
</dbReference>
<dbReference type="SUPFAM" id="SSF56349">
    <property type="entry name" value="DNA breaking-rejoining enzymes"/>
    <property type="match status" value="1"/>
</dbReference>
<dbReference type="CDD" id="cd01195">
    <property type="entry name" value="INT_C_like_5"/>
    <property type="match status" value="1"/>
</dbReference>
<organism evidence="7 8">
    <name type="scientific">Chamaesiphon minutus (strain ATCC 27169 / PCC 6605)</name>
    <dbReference type="NCBI Taxonomy" id="1173020"/>
    <lineage>
        <taxon>Bacteria</taxon>
        <taxon>Bacillati</taxon>
        <taxon>Cyanobacteriota</taxon>
        <taxon>Cyanophyceae</taxon>
        <taxon>Gomontiellales</taxon>
        <taxon>Chamaesiphonaceae</taxon>
        <taxon>Chamaesiphon</taxon>
    </lineage>
</organism>
<evidence type="ECO:0000256" key="4">
    <source>
        <dbReference type="PROSITE-ProRule" id="PRU01248"/>
    </source>
</evidence>
<dbReference type="Gene3D" id="1.10.150.130">
    <property type="match status" value="1"/>
</dbReference>
<dbReference type="eggNOG" id="COG0582">
    <property type="taxonomic scope" value="Bacteria"/>
</dbReference>
<evidence type="ECO:0000259" key="6">
    <source>
        <dbReference type="PROSITE" id="PS51900"/>
    </source>
</evidence>
<dbReference type="InterPro" id="IPR013762">
    <property type="entry name" value="Integrase-like_cat_sf"/>
</dbReference>
<dbReference type="Proteomes" id="UP000010366">
    <property type="component" value="Plasmid pCHA6605.01"/>
</dbReference>
<evidence type="ECO:0000313" key="7">
    <source>
        <dbReference type="EMBL" id="AFY96939.1"/>
    </source>
</evidence>
<dbReference type="RefSeq" id="WP_015328826.1">
    <property type="nucleotide sequence ID" value="NC_020053.1"/>
</dbReference>
<dbReference type="InterPro" id="IPR050090">
    <property type="entry name" value="Tyrosine_recombinase_XerCD"/>
</dbReference>
<comment type="similarity">
    <text evidence="1">Belongs to the 'phage' integrase family.</text>
</comment>
<dbReference type="OrthoDB" id="550438at2"/>
<dbReference type="PANTHER" id="PTHR30349">
    <property type="entry name" value="PHAGE INTEGRASE-RELATED"/>
    <property type="match status" value="1"/>
</dbReference>
<keyword evidence="8" id="KW-1185">Reference proteome</keyword>
<dbReference type="EMBL" id="CP003601">
    <property type="protein sequence ID" value="AFY96939.1"/>
    <property type="molecule type" value="Genomic_DNA"/>
</dbReference>
<reference evidence="7 8" key="1">
    <citation type="submission" date="2012-05" db="EMBL/GenBank/DDBJ databases">
        <title>Noncontiguous Finished plasmid 1 of genome of Chamaesiphon sp. PCC 6605.</title>
        <authorList>
            <consortium name="US DOE Joint Genome Institute"/>
            <person name="Gugger M."/>
            <person name="Coursin T."/>
            <person name="Rippka R."/>
            <person name="Tandeau De Marsac N."/>
            <person name="Huntemann M."/>
            <person name="Wei C.-L."/>
            <person name="Han J."/>
            <person name="Detter J.C."/>
            <person name="Han C."/>
            <person name="Tapia R."/>
            <person name="Chen A."/>
            <person name="Kyrpides N."/>
            <person name="Mavromatis K."/>
            <person name="Markowitz V."/>
            <person name="Szeto E."/>
            <person name="Ivanova N."/>
            <person name="Pagani I."/>
            <person name="Pati A."/>
            <person name="Goodwin L."/>
            <person name="Nordberg H.P."/>
            <person name="Cantor M.N."/>
            <person name="Hua S.X."/>
            <person name="Woyke T."/>
            <person name="Kerfeld C.A."/>
        </authorList>
    </citation>
    <scope>NUCLEOTIDE SEQUENCE [LARGE SCALE GENOMIC DNA]</scope>
    <source>
        <strain evidence="8">ATCC 27169 / PCC 6605</strain>
        <plasmid evidence="8">Plasmid pCHA6605.01</plasmid>
    </source>
</reference>
<dbReference type="AlphaFoldDB" id="K9URP8"/>
<dbReference type="InterPro" id="IPR044068">
    <property type="entry name" value="CB"/>
</dbReference>
<keyword evidence="7" id="KW-0614">Plasmid</keyword>
<dbReference type="PROSITE" id="PS51900">
    <property type="entry name" value="CB"/>
    <property type="match status" value="1"/>
</dbReference>
<feature type="domain" description="Core-binding (CB)" evidence="6">
    <location>
        <begin position="17"/>
        <end position="110"/>
    </location>
</feature>
<dbReference type="Pfam" id="PF00589">
    <property type="entry name" value="Phage_integrase"/>
    <property type="match status" value="1"/>
</dbReference>
<dbReference type="Gene3D" id="1.10.443.10">
    <property type="entry name" value="Intergrase catalytic core"/>
    <property type="match status" value="1"/>
</dbReference>
<proteinExistence type="inferred from homology"/>
<keyword evidence="3" id="KW-0233">DNA recombination</keyword>
<dbReference type="InterPro" id="IPR011010">
    <property type="entry name" value="DNA_brk_join_enz"/>
</dbReference>
<dbReference type="GO" id="GO:0015074">
    <property type="term" value="P:DNA integration"/>
    <property type="evidence" value="ECO:0007669"/>
    <property type="project" value="InterPro"/>
</dbReference>
<evidence type="ECO:0000259" key="5">
    <source>
        <dbReference type="PROSITE" id="PS51898"/>
    </source>
</evidence>
<dbReference type="PROSITE" id="PS51898">
    <property type="entry name" value="TYR_RECOMBINASE"/>
    <property type="match status" value="1"/>
</dbReference>
<dbReference type="GO" id="GO:0003677">
    <property type="term" value="F:DNA binding"/>
    <property type="evidence" value="ECO:0007669"/>
    <property type="project" value="UniProtKB-UniRule"/>
</dbReference>
<protein>
    <submittedName>
        <fullName evidence="7">Site-specific recombinase XerD</fullName>
    </submittedName>
</protein>
<sequence>MRQDLPTQIFPNPPSPLESGEAQKLWSEFLQLNISPNTQHTYAKAIADFYQRIYNCSVSPQALGRFLALAQNEAVYQVCYYRSLLIAAKLAPSTINTRLSALKSLVKYAHQLGQCSFNLSDVTGLKVDGYRDTTGIAPQGFHDIISLPDRATVKGSRDYAILRLLWDNALKRGEISNLNVEDFVSLGKASAASESSIQEHLVGKLTIVDNRKIQHSLIALAPATTSAIVDWLALRGNCQPSDPLFVSLDRRSKGHRLDGSSIYRLVRKFSESAGIDTVVSPHQIRHSAITAYLDASEGNVRGAQGLSRLTNPNILSRYEDNRQQYQEQASHILADLV</sequence>
<gene>
    <name evidence="7" type="ORF">Cha6605_6103</name>
</gene>
<evidence type="ECO:0000256" key="2">
    <source>
        <dbReference type="ARBA" id="ARBA00023125"/>
    </source>
</evidence>
<accession>K9URP8</accession>
<keyword evidence="2 4" id="KW-0238">DNA-binding</keyword>
<dbReference type="InterPro" id="IPR002104">
    <property type="entry name" value="Integrase_catalytic"/>
</dbReference>
<dbReference type="KEGG" id="cmp:Cha6605_6103"/>
<evidence type="ECO:0000256" key="1">
    <source>
        <dbReference type="ARBA" id="ARBA00008857"/>
    </source>
</evidence>
<evidence type="ECO:0000313" key="8">
    <source>
        <dbReference type="Proteomes" id="UP000010366"/>
    </source>
</evidence>
<evidence type="ECO:0000256" key="3">
    <source>
        <dbReference type="ARBA" id="ARBA00023172"/>
    </source>
</evidence>